<reference evidence="1" key="1">
    <citation type="journal article" date="2023" name="Nat. Commun.">
        <title>Diploid and tetraploid genomes of Acorus and the evolution of monocots.</title>
        <authorList>
            <person name="Ma L."/>
            <person name="Liu K.W."/>
            <person name="Li Z."/>
            <person name="Hsiao Y.Y."/>
            <person name="Qi Y."/>
            <person name="Fu T."/>
            <person name="Tang G.D."/>
            <person name="Zhang D."/>
            <person name="Sun W.H."/>
            <person name="Liu D.K."/>
            <person name="Li Y."/>
            <person name="Chen G.Z."/>
            <person name="Liu X.D."/>
            <person name="Liao X.Y."/>
            <person name="Jiang Y.T."/>
            <person name="Yu X."/>
            <person name="Hao Y."/>
            <person name="Huang J."/>
            <person name="Zhao X.W."/>
            <person name="Ke S."/>
            <person name="Chen Y.Y."/>
            <person name="Wu W.L."/>
            <person name="Hsu J.L."/>
            <person name="Lin Y.F."/>
            <person name="Huang M.D."/>
            <person name="Li C.Y."/>
            <person name="Huang L."/>
            <person name="Wang Z.W."/>
            <person name="Zhao X."/>
            <person name="Zhong W.Y."/>
            <person name="Peng D.H."/>
            <person name="Ahmad S."/>
            <person name="Lan S."/>
            <person name="Zhang J.S."/>
            <person name="Tsai W.C."/>
            <person name="Van de Peer Y."/>
            <person name="Liu Z.J."/>
        </authorList>
    </citation>
    <scope>NUCLEOTIDE SEQUENCE</scope>
    <source>
        <strain evidence="1">CP</strain>
    </source>
</reference>
<dbReference type="Proteomes" id="UP001180020">
    <property type="component" value="Unassembled WGS sequence"/>
</dbReference>
<evidence type="ECO:0000313" key="1">
    <source>
        <dbReference type="EMBL" id="KAK1294059.1"/>
    </source>
</evidence>
<organism evidence="1 2">
    <name type="scientific">Acorus calamus</name>
    <name type="common">Sweet flag</name>
    <dbReference type="NCBI Taxonomy" id="4465"/>
    <lineage>
        <taxon>Eukaryota</taxon>
        <taxon>Viridiplantae</taxon>
        <taxon>Streptophyta</taxon>
        <taxon>Embryophyta</taxon>
        <taxon>Tracheophyta</taxon>
        <taxon>Spermatophyta</taxon>
        <taxon>Magnoliopsida</taxon>
        <taxon>Liliopsida</taxon>
        <taxon>Acoraceae</taxon>
        <taxon>Acorus</taxon>
    </lineage>
</organism>
<name>A0AAV9CZY1_ACOCL</name>
<sequence length="190" mass="21853">MQSVRLHMRFVLKGISDGLSRVKKPEEMERSWDLTLETTMEEDFISHIVLRVVYCQTYVLVVNDLASYYAQVPFEEVAELIANTEFSCLKAMHIDQPFEGLRVDINHQKLEKGPLTPLREEHHLKHGGRMQLGLFLKADFDNLGIKFLMTIYVALSRLHQTMTIGESAMVPPTLESMIGKRIEQSSNLYV</sequence>
<dbReference type="EMBL" id="JAUJYO010000016">
    <property type="protein sequence ID" value="KAK1294059.1"/>
    <property type="molecule type" value="Genomic_DNA"/>
</dbReference>
<protein>
    <submittedName>
        <fullName evidence="1">DNA primase large subunit</fullName>
    </submittedName>
</protein>
<evidence type="ECO:0000313" key="2">
    <source>
        <dbReference type="Proteomes" id="UP001180020"/>
    </source>
</evidence>
<proteinExistence type="predicted"/>
<accession>A0AAV9CZY1</accession>
<comment type="caution">
    <text evidence="1">The sequence shown here is derived from an EMBL/GenBank/DDBJ whole genome shotgun (WGS) entry which is preliminary data.</text>
</comment>
<keyword evidence="2" id="KW-1185">Reference proteome</keyword>
<gene>
    <name evidence="1" type="ORF">QJS10_CPA16g00947</name>
</gene>
<reference evidence="1" key="2">
    <citation type="submission" date="2023-06" db="EMBL/GenBank/DDBJ databases">
        <authorList>
            <person name="Ma L."/>
            <person name="Liu K.-W."/>
            <person name="Li Z."/>
            <person name="Hsiao Y.-Y."/>
            <person name="Qi Y."/>
            <person name="Fu T."/>
            <person name="Tang G."/>
            <person name="Zhang D."/>
            <person name="Sun W.-H."/>
            <person name="Liu D.-K."/>
            <person name="Li Y."/>
            <person name="Chen G.-Z."/>
            <person name="Liu X.-D."/>
            <person name="Liao X.-Y."/>
            <person name="Jiang Y.-T."/>
            <person name="Yu X."/>
            <person name="Hao Y."/>
            <person name="Huang J."/>
            <person name="Zhao X.-W."/>
            <person name="Ke S."/>
            <person name="Chen Y.-Y."/>
            <person name="Wu W.-L."/>
            <person name="Hsu J.-L."/>
            <person name="Lin Y.-F."/>
            <person name="Huang M.-D."/>
            <person name="Li C.-Y."/>
            <person name="Huang L."/>
            <person name="Wang Z.-W."/>
            <person name="Zhao X."/>
            <person name="Zhong W.-Y."/>
            <person name="Peng D.-H."/>
            <person name="Ahmad S."/>
            <person name="Lan S."/>
            <person name="Zhang J.-S."/>
            <person name="Tsai W.-C."/>
            <person name="Van De Peer Y."/>
            <person name="Liu Z.-J."/>
        </authorList>
    </citation>
    <scope>NUCLEOTIDE SEQUENCE</scope>
    <source>
        <strain evidence="1">CP</strain>
        <tissue evidence="1">Leaves</tissue>
    </source>
</reference>
<dbReference type="AlphaFoldDB" id="A0AAV9CZY1"/>